<dbReference type="Pfam" id="PF02720">
    <property type="entry name" value="DUF222"/>
    <property type="match status" value="1"/>
</dbReference>
<name>I0HB54_ACTM4</name>
<dbReference type="KEGG" id="ams:AMIS_50210"/>
<gene>
    <name evidence="3" type="ordered locus">AMIS_50210</name>
</gene>
<evidence type="ECO:0000313" key="3">
    <source>
        <dbReference type="EMBL" id="BAL90241.1"/>
    </source>
</evidence>
<dbReference type="EMBL" id="AP012319">
    <property type="protein sequence ID" value="BAL90241.1"/>
    <property type="molecule type" value="Genomic_DNA"/>
</dbReference>
<dbReference type="HOGENOM" id="CLU_022065_5_0_11"/>
<evidence type="ECO:0000256" key="1">
    <source>
        <dbReference type="SAM" id="MobiDB-lite"/>
    </source>
</evidence>
<evidence type="ECO:0000259" key="2">
    <source>
        <dbReference type="SMART" id="SM00507"/>
    </source>
</evidence>
<protein>
    <recommendedName>
        <fullName evidence="2">HNH nuclease domain-containing protein</fullName>
    </recommendedName>
</protein>
<dbReference type="STRING" id="512565.AMIS_50210"/>
<dbReference type="RefSeq" id="WP_014445130.1">
    <property type="nucleotide sequence ID" value="NC_017093.1"/>
</dbReference>
<dbReference type="InterPro" id="IPR003615">
    <property type="entry name" value="HNH_nuc"/>
</dbReference>
<evidence type="ECO:0000313" key="4">
    <source>
        <dbReference type="Proteomes" id="UP000007882"/>
    </source>
</evidence>
<dbReference type="AlphaFoldDB" id="I0HB54"/>
<dbReference type="OrthoDB" id="3656171at2"/>
<dbReference type="CDD" id="cd00085">
    <property type="entry name" value="HNHc"/>
    <property type="match status" value="1"/>
</dbReference>
<dbReference type="Proteomes" id="UP000007882">
    <property type="component" value="Chromosome"/>
</dbReference>
<proteinExistence type="predicted"/>
<accession>I0HB54</accession>
<organism evidence="3 4">
    <name type="scientific">Actinoplanes missouriensis (strain ATCC 14538 / DSM 43046 / CBS 188.64 / JCM 3121 / NBRC 102363 / NCIMB 12654 / NRRL B-3342 / UNCC 431)</name>
    <dbReference type="NCBI Taxonomy" id="512565"/>
    <lineage>
        <taxon>Bacteria</taxon>
        <taxon>Bacillati</taxon>
        <taxon>Actinomycetota</taxon>
        <taxon>Actinomycetes</taxon>
        <taxon>Micromonosporales</taxon>
        <taxon>Micromonosporaceae</taxon>
        <taxon>Actinoplanes</taxon>
    </lineage>
</organism>
<reference evidence="3 4" key="1">
    <citation type="submission" date="2012-02" db="EMBL/GenBank/DDBJ databases">
        <title>Complete genome sequence of Actinoplanes missouriensis 431 (= NBRC 102363).</title>
        <authorList>
            <person name="Ohnishi Y."/>
            <person name="Ishikawa J."/>
            <person name="Sekine M."/>
            <person name="Hosoyama A."/>
            <person name="Harada T."/>
            <person name="Narita H."/>
            <person name="Hata T."/>
            <person name="Konno Y."/>
            <person name="Tutikane K."/>
            <person name="Fujita N."/>
            <person name="Horinouchi S."/>
            <person name="Hayakawa M."/>
        </authorList>
    </citation>
    <scope>NUCLEOTIDE SEQUENCE [LARGE SCALE GENOMIC DNA]</scope>
    <source>
        <strain evidence="4">ATCC 14538 / DSM 43046 / CBS 188.64 / JCM 3121 / NBRC 102363 / NCIMB 12654 / NRRL B-3342 / UNCC 431</strain>
    </source>
</reference>
<feature type="region of interest" description="Disordered" evidence="1">
    <location>
        <begin position="229"/>
        <end position="270"/>
    </location>
</feature>
<dbReference type="PATRIC" id="fig|512565.3.peg.5013"/>
<feature type="domain" description="HNH nuclease" evidence="2">
    <location>
        <begin position="359"/>
        <end position="411"/>
    </location>
</feature>
<keyword evidence="4" id="KW-1185">Reference proteome</keyword>
<dbReference type="InterPro" id="IPR003870">
    <property type="entry name" value="DUF222"/>
</dbReference>
<sequence>MREAIQKLRDDAMAVATVDAAMPTAMSAAMPDDEVAAACVADLHETIQALSALQLRLVRQLDKNDFAKKTSSRSTPAWLRDKLRVDWYVARRMVAQAALLDRRPELNSALSTGDVTGAQVRVIGEALRFLPEAVEPETVNAAEQALIDYAQRFEPARLRKIGDRILEHVSPDEATRLEGEALRRAEQRAWWRRGLTLCAPVGGSVRVMGCLTVEDAAIVQAALDPLCAPASTRSSSEKDTATGNGTDAGNDGNGSDGAGPDESLSPRQRRADALVEVCRRALRSGTLPHNGGLPPQMSVTIDYETLLTGVGTAYTESGTRLDAEAARRMACDARILPVVLGGAGEPLDLGRSRRLFSPAQRQALAVRDGGCAFPDCDRPPSWCEAHHMLPWDHDGPTDVAQGVLLCRPHHRLVHGGGWTASRGADGLPEFLPPAHVDPTRQPRRNILHRPAIHRRI</sequence>
<dbReference type="SMART" id="SM00507">
    <property type="entry name" value="HNHc"/>
    <property type="match status" value="1"/>
</dbReference>
<feature type="compositionally biased region" description="Low complexity" evidence="1">
    <location>
        <begin position="241"/>
        <end position="250"/>
    </location>
</feature>
<dbReference type="eggNOG" id="COG1403">
    <property type="taxonomic scope" value="Bacteria"/>
</dbReference>